<evidence type="ECO:0000256" key="6">
    <source>
        <dbReference type="ARBA" id="ARBA00022989"/>
    </source>
</evidence>
<dbReference type="GO" id="GO:0005737">
    <property type="term" value="C:cytoplasm"/>
    <property type="evidence" value="ECO:0007669"/>
    <property type="project" value="TreeGrafter"/>
</dbReference>
<gene>
    <name evidence="10" type="ORF">ElyMa_002968400</name>
</gene>
<dbReference type="InterPro" id="IPR008166">
    <property type="entry name" value="Glyco_transf_92"/>
</dbReference>
<proteinExistence type="inferred from homology"/>
<comment type="caution">
    <text evidence="10">The sequence shown here is derived from an EMBL/GenBank/DDBJ whole genome shotgun (WGS) entry which is preliminary data.</text>
</comment>
<keyword evidence="3 8" id="KW-0328">Glycosyltransferase</keyword>
<keyword evidence="7" id="KW-0472">Membrane</keyword>
<evidence type="ECO:0000256" key="1">
    <source>
        <dbReference type="ARBA" id="ARBA00004167"/>
    </source>
</evidence>
<dbReference type="GO" id="GO:0016020">
    <property type="term" value="C:membrane"/>
    <property type="evidence" value="ECO:0007669"/>
    <property type="project" value="UniProtKB-SubCell"/>
</dbReference>
<organism evidence="10 11">
    <name type="scientific">Elysia marginata</name>
    <dbReference type="NCBI Taxonomy" id="1093978"/>
    <lineage>
        <taxon>Eukaryota</taxon>
        <taxon>Metazoa</taxon>
        <taxon>Spiralia</taxon>
        <taxon>Lophotrochozoa</taxon>
        <taxon>Mollusca</taxon>
        <taxon>Gastropoda</taxon>
        <taxon>Heterobranchia</taxon>
        <taxon>Euthyneura</taxon>
        <taxon>Panpulmonata</taxon>
        <taxon>Sacoglossa</taxon>
        <taxon>Placobranchoidea</taxon>
        <taxon>Plakobranchidae</taxon>
        <taxon>Elysia</taxon>
    </lineage>
</organism>
<evidence type="ECO:0000313" key="11">
    <source>
        <dbReference type="Proteomes" id="UP000762676"/>
    </source>
</evidence>
<dbReference type="EMBL" id="BMAT01006117">
    <property type="protein sequence ID" value="GFS06588.1"/>
    <property type="molecule type" value="Genomic_DNA"/>
</dbReference>
<comment type="similarity">
    <text evidence="2 8">Belongs to the glycosyltransferase 92 family.</text>
</comment>
<dbReference type="Proteomes" id="UP000762676">
    <property type="component" value="Unassembled WGS sequence"/>
</dbReference>
<keyword evidence="4 8" id="KW-0808">Transferase</keyword>
<comment type="subcellular location">
    <subcellularLocation>
        <location evidence="1">Membrane</location>
        <topology evidence="1">Single-pass membrane protein</topology>
    </subcellularLocation>
</comment>
<dbReference type="Pfam" id="PF01697">
    <property type="entry name" value="Glyco_transf_92"/>
    <property type="match status" value="1"/>
</dbReference>
<evidence type="ECO:0000313" key="10">
    <source>
        <dbReference type="EMBL" id="GFS06588.1"/>
    </source>
</evidence>
<name>A0AAV4I830_9GAST</name>
<evidence type="ECO:0000256" key="7">
    <source>
        <dbReference type="ARBA" id="ARBA00023136"/>
    </source>
</evidence>
<accession>A0AAV4I830</accession>
<evidence type="ECO:0000256" key="9">
    <source>
        <dbReference type="SAM" id="MobiDB-lite"/>
    </source>
</evidence>
<reference evidence="10 11" key="1">
    <citation type="journal article" date="2021" name="Elife">
        <title>Chloroplast acquisition without the gene transfer in kleptoplastic sea slugs, Plakobranchus ocellatus.</title>
        <authorList>
            <person name="Maeda T."/>
            <person name="Takahashi S."/>
            <person name="Yoshida T."/>
            <person name="Shimamura S."/>
            <person name="Takaki Y."/>
            <person name="Nagai Y."/>
            <person name="Toyoda A."/>
            <person name="Suzuki Y."/>
            <person name="Arimoto A."/>
            <person name="Ishii H."/>
            <person name="Satoh N."/>
            <person name="Nishiyama T."/>
            <person name="Hasebe M."/>
            <person name="Maruyama T."/>
            <person name="Minagawa J."/>
            <person name="Obokata J."/>
            <person name="Shigenobu S."/>
        </authorList>
    </citation>
    <scope>NUCLEOTIDE SEQUENCE [LARGE SCALE GENOMIC DNA]</scope>
</reference>
<evidence type="ECO:0000256" key="8">
    <source>
        <dbReference type="RuleBase" id="RU366017"/>
    </source>
</evidence>
<dbReference type="AlphaFoldDB" id="A0AAV4I830"/>
<keyword evidence="5" id="KW-0812">Transmembrane</keyword>
<evidence type="ECO:0000256" key="3">
    <source>
        <dbReference type="ARBA" id="ARBA00022676"/>
    </source>
</evidence>
<sequence length="468" mass="54534">MVIYLLWTNPASGIASRHRRHKDSKADHQNSHSQQRNSISLEIDDGVVHVRDQQYASHWKGVWVPNRSIQVMSVIEDIHHEPETKIVLPAFLKHSSNRQFYCCFHLNDDLREFVQVPARLDYIDLRYLAELQAAAFECRVKLSEIKDAHRIKYVSFASESCLHSPTLPMTVTTPERRKFEFAVCTKVAYDYLDPAKLLEWFTFMELMGASKILTFYNNVQNATMTVLKYFEKTGLLELIEFNPRNRDGVSVKYTAQNGQTRQAQHDKTLAVRDCQYRLAGYDFVMTIDFDEFPVPLRPFGSINWVLETLMRNNTDAAAFLLQPVLLPPDWRSHKDQTLYHWQYTRGVTIRPYCNKWVYAPAHTWMASTHNVIPKEGYRTYDTPKEYLHLLHFRACKPEWYNLNCSSLSQKQALNDDSLQRFADRMLNKLRKLPLEELVPLASSGFASLVRKDPRGRSKSLDTSLLFDT</sequence>
<keyword evidence="6" id="KW-1133">Transmembrane helix</keyword>
<dbReference type="GO" id="GO:0016757">
    <property type="term" value="F:glycosyltransferase activity"/>
    <property type="evidence" value="ECO:0007669"/>
    <property type="project" value="UniProtKB-UniRule"/>
</dbReference>
<dbReference type="PANTHER" id="PTHR21461">
    <property type="entry name" value="GLYCOSYLTRANSFERASE FAMILY 92 PROTEIN"/>
    <property type="match status" value="1"/>
</dbReference>
<evidence type="ECO:0000256" key="4">
    <source>
        <dbReference type="ARBA" id="ARBA00022679"/>
    </source>
</evidence>
<evidence type="ECO:0000256" key="2">
    <source>
        <dbReference type="ARBA" id="ARBA00007647"/>
    </source>
</evidence>
<dbReference type="PANTHER" id="PTHR21461:SF69">
    <property type="entry name" value="GLYCOSYLTRANSFERASE FAMILY 92 PROTEIN"/>
    <property type="match status" value="1"/>
</dbReference>
<feature type="region of interest" description="Disordered" evidence="9">
    <location>
        <begin position="16"/>
        <end position="36"/>
    </location>
</feature>
<keyword evidence="11" id="KW-1185">Reference proteome</keyword>
<evidence type="ECO:0000256" key="5">
    <source>
        <dbReference type="ARBA" id="ARBA00022692"/>
    </source>
</evidence>
<protein>
    <recommendedName>
        <fullName evidence="8">Glycosyltransferase family 92 protein</fullName>
        <ecNumber evidence="8">2.4.1.-</ecNumber>
    </recommendedName>
</protein>
<dbReference type="EC" id="2.4.1.-" evidence="8"/>